<dbReference type="PATRIC" id="fig|452.5.peg.396"/>
<dbReference type="PIRSF" id="PIRSF003113">
    <property type="entry name" value="BolA"/>
    <property type="match status" value="1"/>
</dbReference>
<evidence type="ECO:0000256" key="1">
    <source>
        <dbReference type="ARBA" id="ARBA00005578"/>
    </source>
</evidence>
<dbReference type="InterPro" id="IPR002634">
    <property type="entry name" value="BolA"/>
</dbReference>
<dbReference type="OrthoDB" id="9801469at2"/>
<comment type="similarity">
    <text evidence="1 2">Belongs to the BolA/IbaG family.</text>
</comment>
<reference evidence="3 4" key="1">
    <citation type="submission" date="2015-11" db="EMBL/GenBank/DDBJ databases">
        <title>Genomic analysis of 38 Legionella species identifies large and diverse effector repertoires.</title>
        <authorList>
            <person name="Burstein D."/>
            <person name="Amaro F."/>
            <person name="Zusman T."/>
            <person name="Lifshitz Z."/>
            <person name="Cohen O."/>
            <person name="Gilbert J.A."/>
            <person name="Pupko T."/>
            <person name="Shuman H.A."/>
            <person name="Segal G."/>
        </authorList>
    </citation>
    <scope>NUCLEOTIDE SEQUENCE [LARGE SCALE GENOMIC DNA]</scope>
    <source>
        <strain evidence="3 4">Mt.St.Helens-9</strain>
    </source>
</reference>
<dbReference type="Proteomes" id="UP000054877">
    <property type="component" value="Unassembled WGS sequence"/>
</dbReference>
<gene>
    <name evidence="3" type="primary">bolA</name>
    <name evidence="3" type="ORF">Lspi_0361</name>
</gene>
<dbReference type="STRING" id="452.Lspi_0361"/>
<proteinExistence type="inferred from homology"/>
<evidence type="ECO:0000256" key="2">
    <source>
        <dbReference type="RuleBase" id="RU003860"/>
    </source>
</evidence>
<dbReference type="RefSeq" id="WP_058482308.1">
    <property type="nucleotide sequence ID" value="NZ_CAAAII010000003.1"/>
</dbReference>
<organism evidence="3 4">
    <name type="scientific">Legionella spiritensis</name>
    <dbReference type="NCBI Taxonomy" id="452"/>
    <lineage>
        <taxon>Bacteria</taxon>
        <taxon>Pseudomonadati</taxon>
        <taxon>Pseudomonadota</taxon>
        <taxon>Gammaproteobacteria</taxon>
        <taxon>Legionellales</taxon>
        <taxon>Legionellaceae</taxon>
        <taxon>Legionella</taxon>
    </lineage>
</organism>
<comment type="caution">
    <text evidence="3">The sequence shown here is derived from an EMBL/GenBank/DDBJ whole genome shotgun (WGS) entry which is preliminary data.</text>
</comment>
<evidence type="ECO:0000313" key="4">
    <source>
        <dbReference type="Proteomes" id="UP000054877"/>
    </source>
</evidence>
<dbReference type="InterPro" id="IPR050961">
    <property type="entry name" value="BolA/IbaG_stress_morph_reg"/>
</dbReference>
<dbReference type="SUPFAM" id="SSF82657">
    <property type="entry name" value="BolA-like"/>
    <property type="match status" value="1"/>
</dbReference>
<dbReference type="PANTHER" id="PTHR46229">
    <property type="entry name" value="BOLA TRANSCRIPTION REGULATOR"/>
    <property type="match status" value="1"/>
</dbReference>
<dbReference type="PANTHER" id="PTHR46229:SF2">
    <property type="entry name" value="BOLA-LIKE PROTEIN 1"/>
    <property type="match status" value="1"/>
</dbReference>
<sequence length="105" mass="11905">MTRKDRIETALLQQINPAVLTIHDESNRHHVPQGAETHFKIILVAEAFSGLKTVERHRMINHLLAREFQNGLHALSLHLHTPAEWQKKGGVIPESPACRDGYHHG</sequence>
<dbReference type="Gene3D" id="3.30.300.90">
    <property type="entry name" value="BolA-like"/>
    <property type="match status" value="1"/>
</dbReference>
<dbReference type="Pfam" id="PF01722">
    <property type="entry name" value="BolA"/>
    <property type="match status" value="1"/>
</dbReference>
<accession>A0A0W0Z983</accession>
<keyword evidence="4" id="KW-1185">Reference proteome</keyword>
<dbReference type="AlphaFoldDB" id="A0A0W0Z983"/>
<dbReference type="EMBL" id="LNYX01000005">
    <property type="protein sequence ID" value="KTD65649.1"/>
    <property type="molecule type" value="Genomic_DNA"/>
</dbReference>
<protein>
    <submittedName>
        <fullName evidence="3">Regulator of penicillin binding proteins and beta lactamase transcription (Morphogene)</fullName>
    </submittedName>
</protein>
<evidence type="ECO:0000313" key="3">
    <source>
        <dbReference type="EMBL" id="KTD65649.1"/>
    </source>
</evidence>
<name>A0A0W0Z983_LEGSP</name>
<dbReference type="InterPro" id="IPR036065">
    <property type="entry name" value="BolA-like_sf"/>
</dbReference>